<gene>
    <name evidence="1" type="ORF">QFC20_005861</name>
</gene>
<sequence>MSGSSVENLADVARRRHQARQPAEQEKRGVNALLGKLRIEQERQRQNAAVRTARTHIKNDQTHLRYAYASSVRQPSSEPFSFLSSQVDPTAPLNSTPRLTGRRRTPGPSAPASWSTPLSSKLVAAERTLTAAETLEKRWRMYELWYGEVVEGYAREEQMPFEVQRRRRRRRDAENFAGSRTSRGPPSLVNTTLRLLSRYMDPPPTDNAETSWLASPDVKRYLGTQVRMAVMVHGVWEGWGTWRGVRDLAAGEDERHRDAEGVDGGKEEDEDDDWDAESSVSEASPPIANLPILDFSFCQIDTAPSSRDQRHLSRYLATPTVRSSTEAISFAGTSLTPIQAVDLFSSAPGKGGAWVKLKSVSLAGSRGSEEEWKVALGKLARCAPGLEFLDLSATQLVPHQDESWKTLLTALLDERVSGTTSRYNFPSLRTVGLRDCCTPPSRTIVADSLTSQSKDQDNGGDGSGANRMEEYEADVKRLVRSFGRPRWVEVVVR</sequence>
<evidence type="ECO:0000313" key="2">
    <source>
        <dbReference type="Proteomes" id="UP001230649"/>
    </source>
</evidence>
<keyword evidence="2" id="KW-1185">Reference proteome</keyword>
<evidence type="ECO:0000313" key="1">
    <source>
        <dbReference type="EMBL" id="KAJ9098854.1"/>
    </source>
</evidence>
<comment type="caution">
    <text evidence="1">The sequence shown here is derived from an EMBL/GenBank/DDBJ whole genome shotgun (WGS) entry which is preliminary data.</text>
</comment>
<dbReference type="EMBL" id="JASBWS010000089">
    <property type="protein sequence ID" value="KAJ9098854.1"/>
    <property type="molecule type" value="Genomic_DNA"/>
</dbReference>
<dbReference type="Proteomes" id="UP001230649">
    <property type="component" value="Unassembled WGS sequence"/>
</dbReference>
<organism evidence="1 2">
    <name type="scientific">Naganishia adeliensis</name>
    <dbReference type="NCBI Taxonomy" id="92952"/>
    <lineage>
        <taxon>Eukaryota</taxon>
        <taxon>Fungi</taxon>
        <taxon>Dikarya</taxon>
        <taxon>Basidiomycota</taxon>
        <taxon>Agaricomycotina</taxon>
        <taxon>Tremellomycetes</taxon>
        <taxon>Filobasidiales</taxon>
        <taxon>Filobasidiaceae</taxon>
        <taxon>Naganishia</taxon>
    </lineage>
</organism>
<accession>A0ACC2VI55</accession>
<reference evidence="1" key="1">
    <citation type="submission" date="2023-04" db="EMBL/GenBank/DDBJ databases">
        <title>Draft Genome sequencing of Naganishia species isolated from polar environments using Oxford Nanopore Technology.</title>
        <authorList>
            <person name="Leo P."/>
            <person name="Venkateswaran K."/>
        </authorList>
    </citation>
    <scope>NUCLEOTIDE SEQUENCE</scope>
    <source>
        <strain evidence="1">MNA-CCFEE 5262</strain>
    </source>
</reference>
<protein>
    <submittedName>
        <fullName evidence="1">Uncharacterized protein</fullName>
    </submittedName>
</protein>
<proteinExistence type="predicted"/>
<name>A0ACC2VI55_9TREE</name>